<dbReference type="EMBL" id="WVTJ01000064">
    <property type="protein sequence ID" value="MXS54105.1"/>
    <property type="molecule type" value="Genomic_DNA"/>
</dbReference>
<dbReference type="Pfam" id="PF16363">
    <property type="entry name" value="GDP_Man_Dehyd"/>
    <property type="match status" value="1"/>
</dbReference>
<dbReference type="RefSeq" id="WP_160808474.1">
    <property type="nucleotide sequence ID" value="NZ_WVTJ01000064.1"/>
</dbReference>
<evidence type="ECO:0000313" key="2">
    <source>
        <dbReference type="EMBL" id="MXS54105.1"/>
    </source>
</evidence>
<dbReference type="InterPro" id="IPR016040">
    <property type="entry name" value="NAD(P)-bd_dom"/>
</dbReference>
<feature type="non-terminal residue" evidence="2">
    <location>
        <position position="128"/>
    </location>
</feature>
<dbReference type="InterPro" id="IPR036291">
    <property type="entry name" value="NAD(P)-bd_dom_sf"/>
</dbReference>
<dbReference type="Proteomes" id="UP000429730">
    <property type="component" value="Unassembled WGS sequence"/>
</dbReference>
<name>A0AAP6V7X8_ENTFL</name>
<feature type="domain" description="NAD(P)-binding" evidence="1">
    <location>
        <begin position="8"/>
        <end position="128"/>
    </location>
</feature>
<reference evidence="2 3" key="1">
    <citation type="submission" date="2019-04" db="EMBL/GenBank/DDBJ databases">
        <title>Step-wise assembly of the neonatal virome modulated by breast feeding.</title>
        <authorList>
            <person name="Liang G."/>
            <person name="Bushman F."/>
        </authorList>
    </citation>
    <scope>NUCLEOTIDE SEQUENCE [LARGE SCALE GENOMIC DNA]</scope>
    <source>
        <strain evidence="2 3">E3754</strain>
    </source>
</reference>
<evidence type="ECO:0000313" key="3">
    <source>
        <dbReference type="Proteomes" id="UP000429730"/>
    </source>
</evidence>
<dbReference type="PANTHER" id="PTHR43000">
    <property type="entry name" value="DTDP-D-GLUCOSE 4,6-DEHYDRATASE-RELATED"/>
    <property type="match status" value="1"/>
</dbReference>
<organism evidence="2 3">
    <name type="scientific">Enterococcus faecalis</name>
    <name type="common">Streptococcus faecalis</name>
    <dbReference type="NCBI Taxonomy" id="1351"/>
    <lineage>
        <taxon>Bacteria</taxon>
        <taxon>Bacillati</taxon>
        <taxon>Bacillota</taxon>
        <taxon>Bacilli</taxon>
        <taxon>Lactobacillales</taxon>
        <taxon>Enterococcaceae</taxon>
        <taxon>Enterococcus</taxon>
    </lineage>
</organism>
<dbReference type="Gene3D" id="3.40.50.720">
    <property type="entry name" value="NAD(P)-binding Rossmann-like Domain"/>
    <property type="match status" value="1"/>
</dbReference>
<gene>
    <name evidence="2" type="ORF">GTI81_15555</name>
</gene>
<proteinExistence type="predicted"/>
<comment type="caution">
    <text evidence="2">The sequence shown here is derived from an EMBL/GenBank/DDBJ whole genome shotgun (WGS) entry which is preliminary data.</text>
</comment>
<dbReference type="AlphaFoldDB" id="A0AAP6V7X8"/>
<protein>
    <submittedName>
        <fullName evidence="2">NAD-dependent epimerase/dehydratase family protein</fullName>
    </submittedName>
</protein>
<evidence type="ECO:0000259" key="1">
    <source>
        <dbReference type="Pfam" id="PF16363"/>
    </source>
</evidence>
<sequence>MGNLRNFLITGGAGFIGSTLANYYSKDNQVVVIDDLSMGQTENLNTSENITFIEGSVIDQQLMEKVLQEYQFDYIFHLAAIASVADSVARPVETHQVNFESVLQLLELIRKYQKDLKRLVFASSAAVY</sequence>
<dbReference type="SUPFAM" id="SSF51735">
    <property type="entry name" value="NAD(P)-binding Rossmann-fold domains"/>
    <property type="match status" value="1"/>
</dbReference>
<accession>A0AAP6V7X8</accession>